<reference evidence="2 3" key="1">
    <citation type="submission" date="2016-10" db="EMBL/GenBank/DDBJ databases">
        <authorList>
            <person name="de Groot N.N."/>
        </authorList>
    </citation>
    <scope>NUCLEOTIDE SEQUENCE [LARGE SCALE GENOMIC DNA]</scope>
    <source>
        <strain evidence="2 3">DSM 26915</strain>
    </source>
</reference>
<dbReference type="Proteomes" id="UP000236752">
    <property type="component" value="Unassembled WGS sequence"/>
</dbReference>
<accession>A0A1H5VUZ7</accession>
<gene>
    <name evidence="2" type="ORF">SAMN04488045_1193</name>
</gene>
<proteinExistence type="predicted"/>
<name>A0A1H5VUZ7_9RHOB</name>
<organism evidence="2 3">
    <name type="scientific">Thalassococcus halodurans</name>
    <dbReference type="NCBI Taxonomy" id="373675"/>
    <lineage>
        <taxon>Bacteria</taxon>
        <taxon>Pseudomonadati</taxon>
        <taxon>Pseudomonadota</taxon>
        <taxon>Alphaproteobacteria</taxon>
        <taxon>Rhodobacterales</taxon>
        <taxon>Roseobacteraceae</taxon>
        <taxon>Thalassococcus</taxon>
    </lineage>
</organism>
<dbReference type="OrthoDB" id="450143at2"/>
<protein>
    <submittedName>
        <fullName evidence="2">Uncharacterized protein</fullName>
    </submittedName>
</protein>
<feature type="region of interest" description="Disordered" evidence="1">
    <location>
        <begin position="1"/>
        <end position="29"/>
    </location>
</feature>
<sequence>MKRQKKPLYRSVNTKTRGVRHGSGAKSKWERNTKVSENNKSMKQSMHSGQRHGFDYTPLFKFLLSRVGDDWAEVHSEAVARLDREEPITWMVAASYSEGSPFFRAGESSYFSGLYVDEDNVLAVVDPGLTADTMEPFCACCTHTLNGIRLTTPYSDKTN</sequence>
<evidence type="ECO:0000313" key="3">
    <source>
        <dbReference type="Proteomes" id="UP000236752"/>
    </source>
</evidence>
<evidence type="ECO:0000313" key="2">
    <source>
        <dbReference type="EMBL" id="SEF91050.1"/>
    </source>
</evidence>
<keyword evidence="3" id="KW-1185">Reference proteome</keyword>
<evidence type="ECO:0000256" key="1">
    <source>
        <dbReference type="SAM" id="MobiDB-lite"/>
    </source>
</evidence>
<dbReference type="RefSeq" id="WP_103910287.1">
    <property type="nucleotide sequence ID" value="NZ_FNUZ01000002.1"/>
</dbReference>
<dbReference type="AlphaFoldDB" id="A0A1H5VUZ7"/>
<dbReference type="EMBL" id="FNUZ01000002">
    <property type="protein sequence ID" value="SEF91050.1"/>
    <property type="molecule type" value="Genomic_DNA"/>
</dbReference>